<dbReference type="EMBL" id="JAMYWD010000002">
    <property type="protein sequence ID" value="KAJ4979353.1"/>
    <property type="molecule type" value="Genomic_DNA"/>
</dbReference>
<dbReference type="OrthoDB" id="567788at2759"/>
<comment type="subcellular location">
    <subcellularLocation>
        <location evidence="1 6">Endoplasmic reticulum membrane</location>
        <topology evidence="1 6">Multi-pass membrane protein</topology>
    </subcellularLocation>
</comment>
<keyword evidence="4 6" id="KW-1133">Transmembrane helix</keyword>
<dbReference type="InterPro" id="IPR003388">
    <property type="entry name" value="Reticulon"/>
</dbReference>
<dbReference type="PANTHER" id="PTHR10994:SF67">
    <property type="entry name" value="RETICULON-LIKE PROTEIN B16"/>
    <property type="match status" value="1"/>
</dbReference>
<feature type="transmembrane region" description="Helical" evidence="6">
    <location>
        <begin position="63"/>
        <end position="79"/>
    </location>
</feature>
<comment type="caution">
    <text evidence="8">The sequence shown here is derived from an EMBL/GenBank/DDBJ whole genome shotgun (WGS) entry which is preliminary data.</text>
</comment>
<keyword evidence="2 6" id="KW-0812">Transmembrane</keyword>
<reference evidence="8" key="1">
    <citation type="journal article" date="2023" name="Plant J.">
        <title>The genome of the king protea, Protea cynaroides.</title>
        <authorList>
            <person name="Chang J."/>
            <person name="Duong T.A."/>
            <person name="Schoeman C."/>
            <person name="Ma X."/>
            <person name="Roodt D."/>
            <person name="Barker N."/>
            <person name="Li Z."/>
            <person name="Van de Peer Y."/>
            <person name="Mizrachi E."/>
        </authorList>
    </citation>
    <scope>NUCLEOTIDE SEQUENCE</scope>
    <source>
        <tissue evidence="8">Young leaves</tissue>
    </source>
</reference>
<evidence type="ECO:0000313" key="8">
    <source>
        <dbReference type="EMBL" id="KAJ4979353.1"/>
    </source>
</evidence>
<evidence type="ECO:0000256" key="4">
    <source>
        <dbReference type="ARBA" id="ARBA00022989"/>
    </source>
</evidence>
<sequence>MDNSQDLPALNADGDARSENFVDPCCSSSSGCQGYRLFDRRRSMRQIMGGGKAADVILWKRRHVSFGIIVVATVVWLLLEYSGLSFLSICSDVLLIIIVIQFLRSNFAVLQNKQLQPLPELVLSEEMVNSAAASFRVKINYIMLMAHDITLGKDFRLFFKVVVCLWLFSVIGSFFSFFTLAYIGTIISITLPALYYKYEEHAPSECTEGQRYIIFKWVVGYLIKGYDPADILLVPGRGCWPTFCSLGVLRFLDIIGLLFTSAKFHSGKAQSA</sequence>
<evidence type="ECO:0000256" key="6">
    <source>
        <dbReference type="RuleBase" id="RU363132"/>
    </source>
</evidence>
<evidence type="ECO:0000256" key="1">
    <source>
        <dbReference type="ARBA" id="ARBA00004477"/>
    </source>
</evidence>
<keyword evidence="5 6" id="KW-0472">Membrane</keyword>
<evidence type="ECO:0000259" key="7">
    <source>
        <dbReference type="PROSITE" id="PS50845"/>
    </source>
</evidence>
<accession>A0A9Q0KZ00</accession>
<feature type="transmembrane region" description="Helical" evidence="6">
    <location>
        <begin position="157"/>
        <end position="183"/>
    </location>
</feature>
<feature type="transmembrane region" description="Helical" evidence="6">
    <location>
        <begin position="85"/>
        <end position="103"/>
    </location>
</feature>
<dbReference type="PANTHER" id="PTHR10994">
    <property type="entry name" value="RETICULON"/>
    <property type="match status" value="1"/>
</dbReference>
<dbReference type="InterPro" id="IPR045064">
    <property type="entry name" value="Reticulon-like"/>
</dbReference>
<dbReference type="PROSITE" id="PS50845">
    <property type="entry name" value="RETICULON"/>
    <property type="match status" value="1"/>
</dbReference>
<dbReference type="AlphaFoldDB" id="A0A9Q0KZ00"/>
<keyword evidence="9" id="KW-1185">Reference proteome</keyword>
<keyword evidence="3 6" id="KW-0256">Endoplasmic reticulum</keyword>
<evidence type="ECO:0000256" key="3">
    <source>
        <dbReference type="ARBA" id="ARBA00022824"/>
    </source>
</evidence>
<name>A0A9Q0KZ00_9MAGN</name>
<dbReference type="Pfam" id="PF02453">
    <property type="entry name" value="Reticulon"/>
    <property type="match status" value="1"/>
</dbReference>
<organism evidence="8 9">
    <name type="scientific">Protea cynaroides</name>
    <dbReference type="NCBI Taxonomy" id="273540"/>
    <lineage>
        <taxon>Eukaryota</taxon>
        <taxon>Viridiplantae</taxon>
        <taxon>Streptophyta</taxon>
        <taxon>Embryophyta</taxon>
        <taxon>Tracheophyta</taxon>
        <taxon>Spermatophyta</taxon>
        <taxon>Magnoliopsida</taxon>
        <taxon>Proteales</taxon>
        <taxon>Proteaceae</taxon>
        <taxon>Protea</taxon>
    </lineage>
</organism>
<proteinExistence type="predicted"/>
<evidence type="ECO:0000256" key="5">
    <source>
        <dbReference type="ARBA" id="ARBA00023136"/>
    </source>
</evidence>
<dbReference type="GO" id="GO:0009617">
    <property type="term" value="P:response to bacterium"/>
    <property type="evidence" value="ECO:0007669"/>
    <property type="project" value="InterPro"/>
</dbReference>
<evidence type="ECO:0000256" key="2">
    <source>
        <dbReference type="ARBA" id="ARBA00022692"/>
    </source>
</evidence>
<feature type="domain" description="Reticulon" evidence="7">
    <location>
        <begin position="53"/>
        <end position="200"/>
    </location>
</feature>
<gene>
    <name evidence="8" type="ORF">NE237_010133</name>
</gene>
<dbReference type="GO" id="GO:0005789">
    <property type="term" value="C:endoplasmic reticulum membrane"/>
    <property type="evidence" value="ECO:0007669"/>
    <property type="project" value="UniProtKB-SubCell"/>
</dbReference>
<dbReference type="Proteomes" id="UP001141806">
    <property type="component" value="Unassembled WGS sequence"/>
</dbReference>
<protein>
    <recommendedName>
        <fullName evidence="6">Reticulon-like protein</fullName>
    </recommendedName>
</protein>
<evidence type="ECO:0000313" key="9">
    <source>
        <dbReference type="Proteomes" id="UP001141806"/>
    </source>
</evidence>